<accession>A0A3S9P5X1</accession>
<sequence>MKYTLSDYPATFISSLMNDVVNVLDTVNPVDAQVPMNVKEGVDGYTVEVVVPGITKENIDISVKENKLIVSYKHISEEKEEVKYLKREFSKKDFERTFTLPNNINLEEIKASYTEGILSVLLPKNVSLEKKKIEIS</sequence>
<reference evidence="4 5" key="1">
    <citation type="submission" date="2018-12" db="EMBL/GenBank/DDBJ databases">
        <title>Flammeovirga pectinis sp. nov., isolated from the gut of the Korean scallop, Patinopecten yessoensis.</title>
        <authorList>
            <person name="Bae J.-W."/>
            <person name="Jeong Y.-S."/>
            <person name="Kang W."/>
        </authorList>
    </citation>
    <scope>NUCLEOTIDE SEQUENCE [LARGE SCALE GENOMIC DNA]</scope>
    <source>
        <strain evidence="4 5">L12M1</strain>
    </source>
</reference>
<dbReference type="Pfam" id="PF00011">
    <property type="entry name" value="HSP20"/>
    <property type="match status" value="1"/>
</dbReference>
<dbReference type="RefSeq" id="WP_126616424.1">
    <property type="nucleotide sequence ID" value="NZ_CP034562.1"/>
</dbReference>
<dbReference type="Gene3D" id="2.60.40.790">
    <property type="match status" value="1"/>
</dbReference>
<dbReference type="InterPro" id="IPR031107">
    <property type="entry name" value="Small_HSP"/>
</dbReference>
<dbReference type="CDD" id="cd06464">
    <property type="entry name" value="ACD_sHsps-like"/>
    <property type="match status" value="1"/>
</dbReference>
<protein>
    <submittedName>
        <fullName evidence="4">Hsp20/alpha crystallin family protein</fullName>
    </submittedName>
</protein>
<dbReference type="InterPro" id="IPR002068">
    <property type="entry name" value="A-crystallin/Hsp20_dom"/>
</dbReference>
<dbReference type="EMBL" id="CP034562">
    <property type="protein sequence ID" value="AZQ63606.1"/>
    <property type="molecule type" value="Genomic_DNA"/>
</dbReference>
<name>A0A3S9P5X1_9BACT</name>
<organism evidence="4 5">
    <name type="scientific">Flammeovirga pectinis</name>
    <dbReference type="NCBI Taxonomy" id="2494373"/>
    <lineage>
        <taxon>Bacteria</taxon>
        <taxon>Pseudomonadati</taxon>
        <taxon>Bacteroidota</taxon>
        <taxon>Cytophagia</taxon>
        <taxon>Cytophagales</taxon>
        <taxon>Flammeovirgaceae</taxon>
        <taxon>Flammeovirga</taxon>
    </lineage>
</organism>
<dbReference type="PANTHER" id="PTHR11527">
    <property type="entry name" value="HEAT-SHOCK PROTEIN 20 FAMILY MEMBER"/>
    <property type="match status" value="1"/>
</dbReference>
<evidence type="ECO:0000259" key="3">
    <source>
        <dbReference type="PROSITE" id="PS01031"/>
    </source>
</evidence>
<dbReference type="InterPro" id="IPR008978">
    <property type="entry name" value="HSP20-like_chaperone"/>
</dbReference>
<dbReference type="OrthoDB" id="9814487at2"/>
<keyword evidence="5" id="KW-1185">Reference proteome</keyword>
<dbReference type="AlphaFoldDB" id="A0A3S9P5X1"/>
<evidence type="ECO:0000313" key="5">
    <source>
        <dbReference type="Proteomes" id="UP000267268"/>
    </source>
</evidence>
<gene>
    <name evidence="4" type="ORF">EI427_15655</name>
</gene>
<comment type="similarity">
    <text evidence="1 2">Belongs to the small heat shock protein (HSP20) family.</text>
</comment>
<proteinExistence type="inferred from homology"/>
<dbReference type="SUPFAM" id="SSF49764">
    <property type="entry name" value="HSP20-like chaperones"/>
    <property type="match status" value="1"/>
</dbReference>
<dbReference type="KEGG" id="fll:EI427_15655"/>
<evidence type="ECO:0000313" key="4">
    <source>
        <dbReference type="EMBL" id="AZQ63606.1"/>
    </source>
</evidence>
<feature type="domain" description="SHSP" evidence="3">
    <location>
        <begin position="27"/>
        <end position="136"/>
    </location>
</feature>
<dbReference type="Proteomes" id="UP000267268">
    <property type="component" value="Chromosome 1"/>
</dbReference>
<evidence type="ECO:0000256" key="1">
    <source>
        <dbReference type="PROSITE-ProRule" id="PRU00285"/>
    </source>
</evidence>
<dbReference type="PROSITE" id="PS01031">
    <property type="entry name" value="SHSP"/>
    <property type="match status" value="1"/>
</dbReference>
<evidence type="ECO:0000256" key="2">
    <source>
        <dbReference type="RuleBase" id="RU003616"/>
    </source>
</evidence>